<keyword evidence="2" id="KW-1185">Reference proteome</keyword>
<dbReference type="EMBL" id="JAGXFD010000001">
    <property type="protein sequence ID" value="MBZ9567193.1"/>
    <property type="molecule type" value="Genomic_DNA"/>
</dbReference>
<accession>A0ABS7WX46</accession>
<comment type="caution">
    <text evidence="1">The sequence shown here is derived from an EMBL/GenBank/DDBJ whole genome shotgun (WGS) entry which is preliminary data.</text>
</comment>
<organism evidence="1 2">
    <name type="scientific">Modicisalibacter tunisiensis</name>
    <dbReference type="NCBI Taxonomy" id="390637"/>
    <lineage>
        <taxon>Bacteria</taxon>
        <taxon>Pseudomonadati</taxon>
        <taxon>Pseudomonadota</taxon>
        <taxon>Gammaproteobacteria</taxon>
        <taxon>Oceanospirillales</taxon>
        <taxon>Halomonadaceae</taxon>
        <taxon>Modicisalibacter</taxon>
    </lineage>
</organism>
<evidence type="ECO:0000313" key="2">
    <source>
        <dbReference type="Proteomes" id="UP001319883"/>
    </source>
</evidence>
<dbReference type="Proteomes" id="UP001319883">
    <property type="component" value="Unassembled WGS sequence"/>
</dbReference>
<dbReference type="Pfam" id="PF04222">
    <property type="entry name" value="DUF416"/>
    <property type="match status" value="1"/>
</dbReference>
<protein>
    <submittedName>
        <fullName evidence="1">YjaG family protein</fullName>
    </submittedName>
</protein>
<proteinExistence type="predicted"/>
<reference evidence="1 2" key="1">
    <citation type="submission" date="2021-05" db="EMBL/GenBank/DDBJ databases">
        <title>Petroleum and Energy Research Collection (APPE): ex situ preservation of microbial diversity associated with the oil industry and exploitation of its biotechnological potential.</title>
        <authorList>
            <person name="Paixao C.T.M."/>
            <person name="Gomes M.B."/>
            <person name="Oliveira V.M."/>
        </authorList>
    </citation>
    <scope>NUCLEOTIDE SEQUENCE [LARGE SCALE GENOMIC DNA]</scope>
    <source>
        <strain evidence="1 2">LIT2</strain>
    </source>
</reference>
<name>A0ABS7WX46_9GAMM</name>
<dbReference type="InterPro" id="IPR023381">
    <property type="entry name" value="YP001051499.1-like_dom_sf"/>
</dbReference>
<dbReference type="Gene3D" id="1.20.1590.10">
    <property type="entry name" value="YP_001051499.1 domain like"/>
    <property type="match status" value="1"/>
</dbReference>
<evidence type="ECO:0000313" key="1">
    <source>
        <dbReference type="EMBL" id="MBZ9567193.1"/>
    </source>
</evidence>
<sequence>MTAISREGFKARLRALSRRQQIAFMAALCERLLPNYGLYAQMTGQGDPGALRVVLDLAWESLMVREARIDFARQAEKLSEAEPPEDDESFGARRAVEVMMALSTLLDALQGETPDAALTVSGLSKSGVQAFVEMTEGAEDDDAERAAARLRAHPLMADERDFQEAVLEAAEARLDREALKALRRLGRNDGVSNLGLSLE</sequence>
<dbReference type="InterPro" id="IPR007338">
    <property type="entry name" value="DUF416"/>
</dbReference>
<gene>
    <name evidence="1" type="ORF">KGQ91_05775</name>
</gene>
<dbReference type="RefSeq" id="WP_224415907.1">
    <property type="nucleotide sequence ID" value="NZ_JAGXFC010000001.1"/>
</dbReference>